<comment type="caution">
    <text evidence="2">The sequence shown here is derived from an EMBL/GenBank/DDBJ whole genome shotgun (WGS) entry which is preliminary data.</text>
</comment>
<organism evidence="2 3">
    <name type="scientific">Streptococcus oralis subsp. tigurinus</name>
    <dbReference type="NCBI Taxonomy" id="1077464"/>
    <lineage>
        <taxon>Bacteria</taxon>
        <taxon>Bacillati</taxon>
        <taxon>Bacillota</taxon>
        <taxon>Bacilli</taxon>
        <taxon>Lactobacillales</taxon>
        <taxon>Streptococcaceae</taxon>
        <taxon>Streptococcus</taxon>
    </lineage>
</organism>
<keyword evidence="1" id="KW-0472">Membrane</keyword>
<evidence type="ECO:0000313" key="3">
    <source>
        <dbReference type="Proteomes" id="UP000193958"/>
    </source>
</evidence>
<accession>A0A1X1G8W0</accession>
<dbReference type="InterPro" id="IPR010178">
    <property type="entry name" value="Lit"/>
</dbReference>
<dbReference type="AlphaFoldDB" id="A0A1X1G8W0"/>
<evidence type="ECO:0008006" key="4">
    <source>
        <dbReference type="Google" id="ProtNLM"/>
    </source>
</evidence>
<dbReference type="Pfam" id="PF07314">
    <property type="entry name" value="Lit"/>
    <property type="match status" value="1"/>
</dbReference>
<proteinExistence type="predicted"/>
<feature type="transmembrane region" description="Helical" evidence="1">
    <location>
        <begin position="16"/>
        <end position="41"/>
    </location>
</feature>
<evidence type="ECO:0000256" key="1">
    <source>
        <dbReference type="SAM" id="Phobius"/>
    </source>
</evidence>
<dbReference type="EMBL" id="NCUE01000018">
    <property type="protein sequence ID" value="ORO43281.1"/>
    <property type="molecule type" value="Genomic_DNA"/>
</dbReference>
<feature type="transmembrane region" description="Helical" evidence="1">
    <location>
        <begin position="101"/>
        <end position="120"/>
    </location>
</feature>
<keyword evidence="1" id="KW-0812">Transmembrane</keyword>
<keyword evidence="1" id="KW-1133">Transmembrane helix</keyword>
<feature type="transmembrane region" description="Helical" evidence="1">
    <location>
        <begin position="190"/>
        <end position="211"/>
    </location>
</feature>
<sequence>MWCLALRSGILMKIKLTFWGSMLFLLFLSILLTIYLAWVFYPMEIKWLNLAGRVYLKPETIQYNFHILMNYLTNPFNQVLQMPDFRSSAAGLHHFAVVKNLFHLVQLVAVVTLPSFYFFVKKIVKKGFLPLYRKSILTLVLLPLVIGLVGVLIGFEQFFTLFHQILFVGDDTWLFDPAKDPVILILPETFFLHAFLLFFALYEGMFGFLLVKALRK</sequence>
<gene>
    <name evidence="2" type="ORF">B7727_04180</name>
</gene>
<dbReference type="NCBIfam" id="TIGR01906">
    <property type="entry name" value="integ_TIGR01906"/>
    <property type="match status" value="1"/>
</dbReference>
<reference evidence="2 3" key="1">
    <citation type="journal article" date="2016" name="Eur. J. Clin. Microbiol. Infect. Dis.">
        <title>Whole genome sequencing as a tool for phylogenetic analysis of clinical strains of Mitis group streptococci.</title>
        <authorList>
            <person name="Rasmussen L.H."/>
            <person name="Dargis R."/>
            <person name="Hojholt K."/>
            <person name="Christensen J.J."/>
            <person name="Skovgaard O."/>
            <person name="Justesen U.S."/>
            <person name="Rosenvinge F.S."/>
            <person name="Moser C."/>
            <person name="Lukjancenko O."/>
            <person name="Rasmussen S."/>
            <person name="Nielsen X.C."/>
        </authorList>
    </citation>
    <scope>NUCLEOTIDE SEQUENCE [LARGE SCALE GENOMIC DNA]</scope>
    <source>
        <strain evidence="2 3">B_003802_10</strain>
    </source>
</reference>
<protein>
    <recommendedName>
        <fullName evidence="4">TIGR01906 family membrane protein</fullName>
    </recommendedName>
</protein>
<evidence type="ECO:0000313" key="2">
    <source>
        <dbReference type="EMBL" id="ORO43281.1"/>
    </source>
</evidence>
<name>A0A1X1G8W0_STROR</name>
<feature type="transmembrane region" description="Helical" evidence="1">
    <location>
        <begin position="136"/>
        <end position="155"/>
    </location>
</feature>
<dbReference type="Proteomes" id="UP000193958">
    <property type="component" value="Unassembled WGS sequence"/>
</dbReference>